<reference evidence="1 2" key="1">
    <citation type="journal article" date="2018" name="Front. Plant Sci.">
        <title>Red Clover (Trifolium pratense) and Zigzag Clover (T. medium) - A Picture of Genomic Similarities and Differences.</title>
        <authorList>
            <person name="Dluhosova J."/>
            <person name="Istvanek J."/>
            <person name="Nedelnik J."/>
            <person name="Repkova J."/>
        </authorList>
    </citation>
    <scope>NUCLEOTIDE SEQUENCE [LARGE SCALE GENOMIC DNA]</scope>
    <source>
        <strain evidence="2">cv. 10/8</strain>
        <tissue evidence="1">Leaf</tissue>
    </source>
</reference>
<keyword evidence="2" id="KW-1185">Reference proteome</keyword>
<feature type="non-terminal residue" evidence="1">
    <location>
        <position position="32"/>
    </location>
</feature>
<evidence type="ECO:0000313" key="1">
    <source>
        <dbReference type="EMBL" id="MCI90397.1"/>
    </source>
</evidence>
<dbReference type="EMBL" id="LXQA011243540">
    <property type="protein sequence ID" value="MCI90397.1"/>
    <property type="molecule type" value="Genomic_DNA"/>
</dbReference>
<name>A0A392VR68_9FABA</name>
<proteinExistence type="predicted"/>
<dbReference type="Proteomes" id="UP000265520">
    <property type="component" value="Unassembled WGS sequence"/>
</dbReference>
<organism evidence="1 2">
    <name type="scientific">Trifolium medium</name>
    <dbReference type="NCBI Taxonomy" id="97028"/>
    <lineage>
        <taxon>Eukaryota</taxon>
        <taxon>Viridiplantae</taxon>
        <taxon>Streptophyta</taxon>
        <taxon>Embryophyta</taxon>
        <taxon>Tracheophyta</taxon>
        <taxon>Spermatophyta</taxon>
        <taxon>Magnoliopsida</taxon>
        <taxon>eudicotyledons</taxon>
        <taxon>Gunneridae</taxon>
        <taxon>Pentapetalae</taxon>
        <taxon>rosids</taxon>
        <taxon>fabids</taxon>
        <taxon>Fabales</taxon>
        <taxon>Fabaceae</taxon>
        <taxon>Papilionoideae</taxon>
        <taxon>50 kb inversion clade</taxon>
        <taxon>NPAAA clade</taxon>
        <taxon>Hologalegina</taxon>
        <taxon>IRL clade</taxon>
        <taxon>Trifolieae</taxon>
        <taxon>Trifolium</taxon>
    </lineage>
</organism>
<protein>
    <submittedName>
        <fullName evidence="1">Uncharacterized protein</fullName>
    </submittedName>
</protein>
<evidence type="ECO:0000313" key="2">
    <source>
        <dbReference type="Proteomes" id="UP000265520"/>
    </source>
</evidence>
<accession>A0A392VR68</accession>
<sequence length="32" mass="3426">MVALCPMCRSNLVRHPVNTPTVVSELGSGDNK</sequence>
<comment type="caution">
    <text evidence="1">The sequence shown here is derived from an EMBL/GenBank/DDBJ whole genome shotgun (WGS) entry which is preliminary data.</text>
</comment>
<dbReference type="AlphaFoldDB" id="A0A392VR68"/>